<dbReference type="OrthoDB" id="2418081at2759"/>
<dbReference type="STRING" id="56408.A0A1E5RF62"/>
<evidence type="ECO:0000313" key="11">
    <source>
        <dbReference type="EMBL" id="OEJ85550.1"/>
    </source>
</evidence>
<evidence type="ECO:0000256" key="6">
    <source>
        <dbReference type="ARBA" id="ARBA00022832"/>
    </source>
</evidence>
<comment type="caution">
    <text evidence="11">The sequence shown here is derived from an EMBL/GenBank/DDBJ whole genome shotgun (WGS) entry which is preliminary data.</text>
</comment>
<evidence type="ECO:0000256" key="8">
    <source>
        <dbReference type="ARBA" id="ARBA00031195"/>
    </source>
</evidence>
<proteinExistence type="inferred from homology"/>
<dbReference type="InterPro" id="IPR050565">
    <property type="entry name" value="LYPA1-2/EST-like"/>
</dbReference>
<evidence type="ECO:0000256" key="5">
    <source>
        <dbReference type="ARBA" id="ARBA00022801"/>
    </source>
</evidence>
<reference evidence="12" key="1">
    <citation type="journal article" date="2016" name="Genome Announc.">
        <title>Genome sequences of three species of Hanseniaspora isolated from spontaneous wine fermentations.</title>
        <authorList>
            <person name="Sternes P.R."/>
            <person name="Lee D."/>
            <person name="Kutyna D.R."/>
            <person name="Borneman A.R."/>
        </authorList>
    </citation>
    <scope>NUCLEOTIDE SEQUENCE [LARGE SCALE GENOMIC DNA]</scope>
    <source>
        <strain evidence="12">AWRI3579</strain>
    </source>
</reference>
<evidence type="ECO:0000256" key="9">
    <source>
        <dbReference type="ARBA" id="ARBA00047337"/>
    </source>
</evidence>
<dbReference type="AlphaFoldDB" id="A0A1E5RF62"/>
<dbReference type="InterPro" id="IPR003140">
    <property type="entry name" value="PLipase/COase/thioEstase"/>
</dbReference>
<comment type="similarity">
    <text evidence="1">Belongs to the AB hydrolase superfamily. AB hydrolase 2 family.</text>
</comment>
<feature type="domain" description="Phospholipase/carboxylesterase/thioesterase" evidence="10">
    <location>
        <begin position="25"/>
        <end position="266"/>
    </location>
</feature>
<dbReference type="EC" id="3.1.2.22" evidence="2"/>
<dbReference type="EMBL" id="LPNM01000007">
    <property type="protein sequence ID" value="OEJ85550.1"/>
    <property type="molecule type" value="Genomic_DNA"/>
</dbReference>
<keyword evidence="6" id="KW-0276">Fatty acid metabolism</keyword>
<dbReference type="PANTHER" id="PTHR10655:SF17">
    <property type="entry name" value="LYSOPHOSPHOLIPASE-LIKE PROTEIN 1"/>
    <property type="match status" value="1"/>
</dbReference>
<organism evidence="11 12">
    <name type="scientific">Hanseniaspora osmophila</name>
    <dbReference type="NCBI Taxonomy" id="56408"/>
    <lineage>
        <taxon>Eukaryota</taxon>
        <taxon>Fungi</taxon>
        <taxon>Dikarya</taxon>
        <taxon>Ascomycota</taxon>
        <taxon>Saccharomycotina</taxon>
        <taxon>Saccharomycetes</taxon>
        <taxon>Saccharomycodales</taxon>
        <taxon>Saccharomycodaceae</taxon>
        <taxon>Hanseniaspora</taxon>
    </lineage>
</organism>
<dbReference type="GO" id="GO:0052689">
    <property type="term" value="F:carboxylic ester hydrolase activity"/>
    <property type="evidence" value="ECO:0007669"/>
    <property type="project" value="UniProtKB-KW"/>
</dbReference>
<evidence type="ECO:0000256" key="1">
    <source>
        <dbReference type="ARBA" id="ARBA00006499"/>
    </source>
</evidence>
<sequence>MVNNQNQNPPPTTKNSTPMQSYKIIKPLANPVKNCLIFSHGLGDTNEGWYAMFHQLTRQFPQVFQNTIVYLPLAPVQPVSLNFGMPMTSWFDIVSLSGSGNSTGIDDEAINARNFSQTEYVQSLKAITDLCMQISREHAIPTEKIVVGGFSQGAALSLGLSFYAPFKLGGIVALSGFPVMVDAKFIKKNHIDNLIINKDTPVFQGHGEEDPMVDLKFAENAKIFYTDENYLGNISKDKYMFKKYKHMGHSTCDEEMADMVDFLKTLLK</sequence>
<evidence type="ECO:0000256" key="2">
    <source>
        <dbReference type="ARBA" id="ARBA00012423"/>
    </source>
</evidence>
<keyword evidence="5" id="KW-0378">Hydrolase</keyword>
<evidence type="ECO:0000256" key="4">
    <source>
        <dbReference type="ARBA" id="ARBA00022487"/>
    </source>
</evidence>
<gene>
    <name evidence="11" type="ORF">AWRI3579_g1753</name>
</gene>
<dbReference type="GO" id="GO:0005737">
    <property type="term" value="C:cytoplasm"/>
    <property type="evidence" value="ECO:0007669"/>
    <property type="project" value="TreeGrafter"/>
</dbReference>
<protein>
    <recommendedName>
        <fullName evidence="3">Acyl-protein thioesterase 1</fullName>
        <ecNumber evidence="2">3.1.2.22</ecNumber>
    </recommendedName>
    <alternativeName>
        <fullName evidence="8">Palmitoyl-protein hydrolase</fullName>
    </alternativeName>
</protein>
<keyword evidence="6" id="KW-0443">Lipid metabolism</keyword>
<dbReference type="InParanoid" id="A0A1E5RF62"/>
<dbReference type="GO" id="GO:0008474">
    <property type="term" value="F:palmitoyl-(protein) hydrolase activity"/>
    <property type="evidence" value="ECO:0007669"/>
    <property type="project" value="UniProtKB-EC"/>
</dbReference>
<accession>A0A1E5RF62</accession>
<evidence type="ECO:0000256" key="7">
    <source>
        <dbReference type="ARBA" id="ARBA00029392"/>
    </source>
</evidence>
<dbReference type="Proteomes" id="UP000095728">
    <property type="component" value="Unassembled WGS sequence"/>
</dbReference>
<evidence type="ECO:0000313" key="12">
    <source>
        <dbReference type="Proteomes" id="UP000095728"/>
    </source>
</evidence>
<comment type="function">
    <text evidence="7">Hydrolyzes fatty acids from S-acylated cysteine residues in proteins with a strong preference for palmitoylated G-alpha proteins over other acyl substrates. Mediates the deacylation of G-alpha proteins such as GPA1 in vivo, but has weak or no activity toward palmitoylated Ras proteins. Has weak lysophospholipase activity in vitro; however such activity may not exist in vivo.</text>
</comment>
<dbReference type="Gene3D" id="3.40.50.1820">
    <property type="entry name" value="alpha/beta hydrolase"/>
    <property type="match status" value="1"/>
</dbReference>
<comment type="catalytic activity">
    <reaction evidence="9">
        <text>S-hexadecanoyl-L-cysteinyl-[protein] + H2O = L-cysteinyl-[protein] + hexadecanoate + H(+)</text>
        <dbReference type="Rhea" id="RHEA:19233"/>
        <dbReference type="Rhea" id="RHEA-COMP:10131"/>
        <dbReference type="Rhea" id="RHEA-COMP:11032"/>
        <dbReference type="ChEBI" id="CHEBI:7896"/>
        <dbReference type="ChEBI" id="CHEBI:15377"/>
        <dbReference type="ChEBI" id="CHEBI:15378"/>
        <dbReference type="ChEBI" id="CHEBI:29950"/>
        <dbReference type="ChEBI" id="CHEBI:74151"/>
        <dbReference type="EC" id="3.1.2.22"/>
    </reaction>
</comment>
<dbReference type="GO" id="GO:0006631">
    <property type="term" value="P:fatty acid metabolic process"/>
    <property type="evidence" value="ECO:0007669"/>
    <property type="project" value="UniProtKB-KW"/>
</dbReference>
<dbReference type="FunCoup" id="A0A1E5RF62">
    <property type="interactions" value="468"/>
</dbReference>
<dbReference type="Pfam" id="PF02230">
    <property type="entry name" value="Abhydrolase_2"/>
    <property type="match status" value="1"/>
</dbReference>
<dbReference type="PANTHER" id="PTHR10655">
    <property type="entry name" value="LYSOPHOSPHOLIPASE-RELATED"/>
    <property type="match status" value="1"/>
</dbReference>
<evidence type="ECO:0000256" key="3">
    <source>
        <dbReference type="ARBA" id="ARBA00014923"/>
    </source>
</evidence>
<keyword evidence="12" id="KW-1185">Reference proteome</keyword>
<dbReference type="SUPFAM" id="SSF53474">
    <property type="entry name" value="alpha/beta-Hydrolases"/>
    <property type="match status" value="1"/>
</dbReference>
<name>A0A1E5RF62_9ASCO</name>
<dbReference type="InterPro" id="IPR029058">
    <property type="entry name" value="AB_hydrolase_fold"/>
</dbReference>
<evidence type="ECO:0000259" key="10">
    <source>
        <dbReference type="Pfam" id="PF02230"/>
    </source>
</evidence>
<keyword evidence="4" id="KW-0719">Serine esterase</keyword>